<evidence type="ECO:0000313" key="2">
    <source>
        <dbReference type="Proteomes" id="UP000217507"/>
    </source>
</evidence>
<dbReference type="EMBL" id="AP018216">
    <property type="protein sequence ID" value="BAY71179.1"/>
    <property type="molecule type" value="Genomic_DNA"/>
</dbReference>
<evidence type="ECO:0000313" key="1">
    <source>
        <dbReference type="EMBL" id="BAY71179.1"/>
    </source>
</evidence>
<reference evidence="1 2" key="1">
    <citation type="submission" date="2017-06" db="EMBL/GenBank/DDBJ databases">
        <title>Genome sequencing of cyanobaciteial culture collection at National Institute for Environmental Studies (NIES).</title>
        <authorList>
            <person name="Hirose Y."/>
            <person name="Shimura Y."/>
            <person name="Fujisawa T."/>
            <person name="Nakamura Y."/>
            <person name="Kawachi M."/>
        </authorList>
    </citation>
    <scope>NUCLEOTIDE SEQUENCE [LARGE SCALE GENOMIC DNA]</scope>
    <source>
        <strain evidence="1 2">NIES-23</strain>
    </source>
</reference>
<dbReference type="InterPro" id="IPR013424">
    <property type="entry name" value="Ice-binding_C"/>
</dbReference>
<dbReference type="NCBIfam" id="TIGR02595">
    <property type="entry name" value="PEP_CTERM"/>
    <property type="match status" value="1"/>
</dbReference>
<proteinExistence type="predicted"/>
<gene>
    <name evidence="1" type="ORF">NIES23_39950</name>
</gene>
<name>A0A1Z4KQD9_ANAVA</name>
<accession>A0A1Z4KQD9</accession>
<dbReference type="AlphaFoldDB" id="A0A1Z4KQD9"/>
<evidence type="ECO:0008006" key="3">
    <source>
        <dbReference type="Google" id="ProtNLM"/>
    </source>
</evidence>
<sequence>MKLLPKLALTAASLTIGIATIGTQIASAAIVNYAFTIDSPANKGKGFFSFDDSTFSNDSIPEALVQSLSFQFDGDSTIYTEKDAIAYPFFPVVLSTKYLTGKPTIGLSYSFYDKTNPAEPIVYEIVDNNFTILSGTSSNTEIGFGTVTYSQIPEPATLGGTLLTFGFVVLGKRKSKLMKKSHL</sequence>
<organism evidence="1 2">
    <name type="scientific">Trichormus variabilis NIES-23</name>
    <dbReference type="NCBI Taxonomy" id="1973479"/>
    <lineage>
        <taxon>Bacteria</taxon>
        <taxon>Bacillati</taxon>
        <taxon>Cyanobacteriota</taxon>
        <taxon>Cyanophyceae</taxon>
        <taxon>Nostocales</taxon>
        <taxon>Nostocaceae</taxon>
        <taxon>Trichormus</taxon>
    </lineage>
</organism>
<dbReference type="Proteomes" id="UP000217507">
    <property type="component" value="Chromosome"/>
</dbReference>
<protein>
    <recommendedName>
        <fullName evidence="3">PEP-CTERM protein-sorting domain-containing protein</fullName>
    </recommendedName>
</protein>